<dbReference type="RefSeq" id="WP_147253700.1">
    <property type="nucleotide sequence ID" value="NZ_VIWU01000001.1"/>
</dbReference>
<dbReference type="Gene3D" id="1.20.1560.10">
    <property type="entry name" value="ABC transporter type 1, transmembrane domain"/>
    <property type="match status" value="1"/>
</dbReference>
<feature type="transmembrane region" description="Helical" evidence="12">
    <location>
        <begin position="53"/>
        <end position="70"/>
    </location>
</feature>
<dbReference type="InterPro" id="IPR011527">
    <property type="entry name" value="ABC1_TM_dom"/>
</dbReference>
<dbReference type="PROSITE" id="PS50929">
    <property type="entry name" value="ABC_TM1F"/>
    <property type="match status" value="1"/>
</dbReference>
<dbReference type="EMBL" id="VIWU01000001">
    <property type="protein sequence ID" value="TWF74305.1"/>
    <property type="molecule type" value="Genomic_DNA"/>
</dbReference>
<dbReference type="Proteomes" id="UP000321261">
    <property type="component" value="Unassembled WGS sequence"/>
</dbReference>
<feature type="transmembrane region" description="Helical" evidence="12">
    <location>
        <begin position="135"/>
        <end position="152"/>
    </location>
</feature>
<organism evidence="15 16">
    <name type="scientific">Pseudonocardia hierapolitana</name>
    <dbReference type="NCBI Taxonomy" id="1128676"/>
    <lineage>
        <taxon>Bacteria</taxon>
        <taxon>Bacillati</taxon>
        <taxon>Actinomycetota</taxon>
        <taxon>Actinomycetes</taxon>
        <taxon>Pseudonocardiales</taxon>
        <taxon>Pseudonocardiaceae</taxon>
        <taxon>Pseudonocardia</taxon>
    </lineage>
</organism>
<dbReference type="InterPro" id="IPR003593">
    <property type="entry name" value="AAA+_ATPase"/>
</dbReference>
<dbReference type="Gene3D" id="3.40.50.300">
    <property type="entry name" value="P-loop containing nucleotide triphosphate hydrolases"/>
    <property type="match status" value="1"/>
</dbReference>
<evidence type="ECO:0000256" key="8">
    <source>
        <dbReference type="ARBA" id="ARBA00022989"/>
    </source>
</evidence>
<reference evidence="15 16" key="1">
    <citation type="submission" date="2019-06" db="EMBL/GenBank/DDBJ databases">
        <title>Sequencing the genomes of 1000 actinobacteria strains.</title>
        <authorList>
            <person name="Klenk H.-P."/>
        </authorList>
    </citation>
    <scope>NUCLEOTIDE SEQUENCE [LARGE SCALE GENOMIC DNA]</scope>
    <source>
        <strain evidence="15 16">DSM 45671</strain>
    </source>
</reference>
<evidence type="ECO:0000256" key="7">
    <source>
        <dbReference type="ARBA" id="ARBA00022840"/>
    </source>
</evidence>
<evidence type="ECO:0000256" key="10">
    <source>
        <dbReference type="ARBA" id="ARBA00023455"/>
    </source>
</evidence>
<dbReference type="Pfam" id="PF00664">
    <property type="entry name" value="ABC_membrane"/>
    <property type="match status" value="1"/>
</dbReference>
<evidence type="ECO:0000256" key="3">
    <source>
        <dbReference type="ARBA" id="ARBA00022475"/>
    </source>
</evidence>
<protein>
    <submittedName>
        <fullName evidence="15">ATP-binding cassette subfamily B protein</fullName>
    </submittedName>
</protein>
<dbReference type="SUPFAM" id="SSF90123">
    <property type="entry name" value="ABC transporter transmembrane region"/>
    <property type="match status" value="1"/>
</dbReference>
<keyword evidence="3" id="KW-1003">Cell membrane</keyword>
<evidence type="ECO:0000313" key="15">
    <source>
        <dbReference type="EMBL" id="TWF74305.1"/>
    </source>
</evidence>
<dbReference type="GO" id="GO:0034040">
    <property type="term" value="F:ATPase-coupled lipid transmembrane transporter activity"/>
    <property type="evidence" value="ECO:0007669"/>
    <property type="project" value="TreeGrafter"/>
</dbReference>
<feature type="domain" description="ABC transporter" evidence="13">
    <location>
        <begin position="330"/>
        <end position="563"/>
    </location>
</feature>
<evidence type="ECO:0000256" key="1">
    <source>
        <dbReference type="ARBA" id="ARBA00004429"/>
    </source>
</evidence>
<evidence type="ECO:0000256" key="6">
    <source>
        <dbReference type="ARBA" id="ARBA00022741"/>
    </source>
</evidence>
<keyword evidence="5 12" id="KW-0812">Transmembrane</keyword>
<evidence type="ECO:0000259" key="13">
    <source>
        <dbReference type="PROSITE" id="PS50893"/>
    </source>
</evidence>
<keyword evidence="7 15" id="KW-0067">ATP-binding</keyword>
<keyword evidence="6" id="KW-0547">Nucleotide-binding</keyword>
<keyword evidence="9 12" id="KW-0472">Membrane</keyword>
<dbReference type="GO" id="GO:0016887">
    <property type="term" value="F:ATP hydrolysis activity"/>
    <property type="evidence" value="ECO:0007669"/>
    <property type="project" value="InterPro"/>
</dbReference>
<feature type="compositionally biased region" description="Basic and acidic residues" evidence="11">
    <location>
        <begin position="576"/>
        <end position="595"/>
    </location>
</feature>
<name>A0A561SHG4_9PSEU</name>
<dbReference type="InterPro" id="IPR017871">
    <property type="entry name" value="ABC_transporter-like_CS"/>
</dbReference>
<dbReference type="PANTHER" id="PTHR24221">
    <property type="entry name" value="ATP-BINDING CASSETTE SUB-FAMILY B"/>
    <property type="match status" value="1"/>
</dbReference>
<gene>
    <name evidence="15" type="ORF">FHX44_11184</name>
</gene>
<comment type="caution">
    <text evidence="15">The sequence shown here is derived from an EMBL/GenBank/DDBJ whole genome shotgun (WGS) entry which is preliminary data.</text>
</comment>
<comment type="similarity">
    <text evidence="10">Belongs to the ABC transporter superfamily. Siderophore-Fe(3+) uptake transporter (SIUT) (TC 3.A.1.21) family.</text>
</comment>
<dbReference type="Pfam" id="PF00005">
    <property type="entry name" value="ABC_tran"/>
    <property type="match status" value="1"/>
</dbReference>
<proteinExistence type="inferred from homology"/>
<evidence type="ECO:0000256" key="11">
    <source>
        <dbReference type="SAM" id="MobiDB-lite"/>
    </source>
</evidence>
<evidence type="ECO:0000256" key="9">
    <source>
        <dbReference type="ARBA" id="ARBA00023136"/>
    </source>
</evidence>
<feature type="transmembrane region" description="Helical" evidence="12">
    <location>
        <begin position="20"/>
        <end position="41"/>
    </location>
</feature>
<dbReference type="PROSITE" id="PS50893">
    <property type="entry name" value="ABC_TRANSPORTER_2"/>
    <property type="match status" value="1"/>
</dbReference>
<evidence type="ECO:0000256" key="4">
    <source>
        <dbReference type="ARBA" id="ARBA00022519"/>
    </source>
</evidence>
<keyword evidence="4" id="KW-0997">Cell inner membrane</keyword>
<keyword evidence="8 12" id="KW-1133">Transmembrane helix</keyword>
<evidence type="ECO:0000256" key="5">
    <source>
        <dbReference type="ARBA" id="ARBA00022692"/>
    </source>
</evidence>
<dbReference type="OrthoDB" id="9806127at2"/>
<feature type="region of interest" description="Disordered" evidence="11">
    <location>
        <begin position="574"/>
        <end position="618"/>
    </location>
</feature>
<feature type="compositionally biased region" description="Polar residues" evidence="11">
    <location>
        <begin position="603"/>
        <end position="618"/>
    </location>
</feature>
<evidence type="ECO:0000256" key="12">
    <source>
        <dbReference type="SAM" id="Phobius"/>
    </source>
</evidence>
<dbReference type="PANTHER" id="PTHR24221:SF654">
    <property type="entry name" value="ATP-BINDING CASSETTE SUB-FAMILY B MEMBER 6"/>
    <property type="match status" value="1"/>
</dbReference>
<keyword evidence="16" id="KW-1185">Reference proteome</keyword>
<evidence type="ECO:0000256" key="2">
    <source>
        <dbReference type="ARBA" id="ARBA00022448"/>
    </source>
</evidence>
<evidence type="ECO:0000259" key="14">
    <source>
        <dbReference type="PROSITE" id="PS50929"/>
    </source>
</evidence>
<feature type="transmembrane region" description="Helical" evidence="12">
    <location>
        <begin position="158"/>
        <end position="174"/>
    </location>
</feature>
<dbReference type="SMART" id="SM00382">
    <property type="entry name" value="AAA"/>
    <property type="match status" value="1"/>
</dbReference>
<evidence type="ECO:0000313" key="16">
    <source>
        <dbReference type="Proteomes" id="UP000321261"/>
    </source>
</evidence>
<dbReference type="FunFam" id="3.40.50.300:FF:000221">
    <property type="entry name" value="Multidrug ABC transporter ATP-binding protein"/>
    <property type="match status" value="1"/>
</dbReference>
<dbReference type="GO" id="GO:0005524">
    <property type="term" value="F:ATP binding"/>
    <property type="evidence" value="ECO:0007669"/>
    <property type="project" value="UniProtKB-KW"/>
</dbReference>
<dbReference type="PROSITE" id="PS00211">
    <property type="entry name" value="ABC_TRANSPORTER_1"/>
    <property type="match status" value="1"/>
</dbReference>
<dbReference type="AlphaFoldDB" id="A0A561SHG4"/>
<dbReference type="InterPro" id="IPR039421">
    <property type="entry name" value="Type_1_exporter"/>
</dbReference>
<feature type="domain" description="ABC transmembrane type-1" evidence="14">
    <location>
        <begin position="20"/>
        <end position="297"/>
    </location>
</feature>
<accession>A0A561SHG4</accession>
<dbReference type="GO" id="GO:0005886">
    <property type="term" value="C:plasma membrane"/>
    <property type="evidence" value="ECO:0007669"/>
    <property type="project" value="UniProtKB-SubCell"/>
</dbReference>
<dbReference type="InterPro" id="IPR036640">
    <property type="entry name" value="ABC1_TM_sf"/>
</dbReference>
<sequence length="618" mass="66170">MIRRLFIALGPEHDRALRRLLGLLTAAALLQGVAFALLVPALRALLGGEPARAWPWVLALAVLWIGYAAVNYSATLAGFRTGAGLSRDLHHRIGDKVAQLPLAWFTSDRVGRLGRLAAQRVLDIMGVPAHLLRQLVDATVTPLVVVLAMFLFDWRLALSMSVAAVVVAVVYRMASRRMQAADRDADRIHADAAGRIVEFARAQPVLRAFGRTVEGHAALDAALAAQHGAGRRMLRAGIPGVVGLGAVAQASFIVLLAMGTYLALDGSLGAAELIALLVLAARFVEPVMLIAELGGAMRVAENALSEINALLATATLPEPAVSRPTCGIDVELDGVRFGYDGTPVLDGLSMRVPQGRMTALVGPSGAGKTTVIKLVARFFDPDAGVVRVGGVDVREMRTEELTSLISVVFQDVYLFDGTVLDNVRIGRPDATDEEVYAAARTARVDDIAERLPGGWAAPVGEGGSRLSGGERQRISIARALLKDTPIVLFDEPTAALDAENEHALQQAMAALSRDRTVLVIAHRLHTLREADHIVVLEGGRAVEGGSHDDLLARDGRYAHFWRERRRAQGWRLVGPGERRDDRPADRMRQVGRDGRAQGPDVTSCGQPSGESSQASCRP</sequence>
<comment type="subcellular location">
    <subcellularLocation>
        <location evidence="1">Cell inner membrane</location>
        <topology evidence="1">Multi-pass membrane protein</topology>
    </subcellularLocation>
</comment>
<dbReference type="InterPro" id="IPR027417">
    <property type="entry name" value="P-loop_NTPase"/>
</dbReference>
<dbReference type="InterPro" id="IPR003439">
    <property type="entry name" value="ABC_transporter-like_ATP-bd"/>
</dbReference>
<dbReference type="GO" id="GO:0140359">
    <property type="term" value="F:ABC-type transporter activity"/>
    <property type="evidence" value="ECO:0007669"/>
    <property type="project" value="InterPro"/>
</dbReference>
<keyword evidence="2" id="KW-0813">Transport</keyword>
<feature type="transmembrane region" description="Helical" evidence="12">
    <location>
        <begin position="241"/>
        <end position="264"/>
    </location>
</feature>
<dbReference type="SUPFAM" id="SSF52540">
    <property type="entry name" value="P-loop containing nucleoside triphosphate hydrolases"/>
    <property type="match status" value="1"/>
</dbReference>